<keyword evidence="1" id="KW-0812">Transmembrane</keyword>
<feature type="transmembrane region" description="Helical" evidence="1">
    <location>
        <begin position="274"/>
        <end position="295"/>
    </location>
</feature>
<keyword evidence="1" id="KW-1133">Transmembrane helix</keyword>
<comment type="caution">
    <text evidence="3">The sequence shown here is derived from an EMBL/GenBank/DDBJ whole genome shotgun (WGS) entry which is preliminary data.</text>
</comment>
<reference evidence="3 4" key="1">
    <citation type="journal article" date="2017" name="Int. J. Syst. Evol. Microbiol.">
        <title>Desulfovibrio senegalensis sp. nov., a mesophilic sulfate reducer isolated from marine sediment.</title>
        <authorList>
            <person name="Thioye A."/>
            <person name="Gam Z.B.A."/>
            <person name="Mbengue M."/>
            <person name="Cayol J.L."/>
            <person name="Joseph-Bartoli M."/>
            <person name="Toure-Kane C."/>
            <person name="Labat M."/>
        </authorList>
    </citation>
    <scope>NUCLEOTIDE SEQUENCE [LARGE SCALE GENOMIC DNA]</scope>
    <source>
        <strain evidence="3 4">DSM 101509</strain>
    </source>
</reference>
<dbReference type="EMBL" id="WAIE01000001">
    <property type="protein sequence ID" value="KAB1443827.1"/>
    <property type="molecule type" value="Genomic_DNA"/>
</dbReference>
<dbReference type="Pfam" id="PF01757">
    <property type="entry name" value="Acyl_transf_3"/>
    <property type="match status" value="1"/>
</dbReference>
<dbReference type="PANTHER" id="PTHR36927:SF4">
    <property type="entry name" value="BLR5718 PROTEIN"/>
    <property type="match status" value="1"/>
</dbReference>
<keyword evidence="3" id="KW-0808">Transferase</keyword>
<dbReference type="Proteomes" id="UP000438699">
    <property type="component" value="Unassembled WGS sequence"/>
</dbReference>
<keyword evidence="4" id="KW-1185">Reference proteome</keyword>
<dbReference type="InterPro" id="IPR002656">
    <property type="entry name" value="Acyl_transf_3_dom"/>
</dbReference>
<feature type="transmembrane region" description="Helical" evidence="1">
    <location>
        <begin position="302"/>
        <end position="321"/>
    </location>
</feature>
<proteinExistence type="predicted"/>
<accession>A0A6N6NB46</accession>
<evidence type="ECO:0000259" key="2">
    <source>
        <dbReference type="Pfam" id="PF01757"/>
    </source>
</evidence>
<feature type="transmembrane region" description="Helical" evidence="1">
    <location>
        <begin position="183"/>
        <end position="204"/>
    </location>
</feature>
<evidence type="ECO:0000313" key="4">
    <source>
        <dbReference type="Proteomes" id="UP000438699"/>
    </source>
</evidence>
<dbReference type="OrthoDB" id="5446016at2"/>
<gene>
    <name evidence="3" type="ORF">F8A88_00275</name>
</gene>
<feature type="transmembrane region" description="Helical" evidence="1">
    <location>
        <begin position="57"/>
        <end position="78"/>
    </location>
</feature>
<protein>
    <submittedName>
        <fullName evidence="3">Acyltransferase</fullName>
    </submittedName>
</protein>
<evidence type="ECO:0000256" key="1">
    <source>
        <dbReference type="SAM" id="Phobius"/>
    </source>
</evidence>
<sequence>MSSGTSVRFDYLDNIKWTLAVLVILHHSAAVAGLDPFPINLPHVHPSERYQYGILRTFQSINQGFFMSLFFFISAYFVRPSYAKKGPWLFMKGKLKRLGIPTVLTILLIDPVALSIASDGAFWDAMRLVVPSYADMLQSWNMIMGVTWFCWALIVFNAVYVLVRAVAPSGKVAPALPAPFPGFFKILLFATAMVPVNFLALHAMNVVGEDFLGFHLLKYFPMYVAMFCFGLLAQKNQWLDELNLKHAFTWIVVWIMARVFLNPLSLMVSRPFEVIGMSIFLLYSYKTLFNSTTYWSRRLSRVAYAAYVIQVVPLCLIGKMYEPHMTQYPLVNFVLIGISGVIITFSLAHFICKTPVLRRVF</sequence>
<keyword evidence="3" id="KW-0012">Acyltransferase</keyword>
<dbReference type="PANTHER" id="PTHR36927">
    <property type="entry name" value="BLR4337 PROTEIN"/>
    <property type="match status" value="1"/>
</dbReference>
<dbReference type="GO" id="GO:0016747">
    <property type="term" value="F:acyltransferase activity, transferring groups other than amino-acyl groups"/>
    <property type="evidence" value="ECO:0007669"/>
    <property type="project" value="InterPro"/>
</dbReference>
<evidence type="ECO:0000313" key="3">
    <source>
        <dbReference type="EMBL" id="KAB1443827.1"/>
    </source>
</evidence>
<name>A0A6N6NB46_9BACT</name>
<feature type="domain" description="Acyltransferase 3" evidence="2">
    <location>
        <begin position="10"/>
        <end position="348"/>
    </location>
</feature>
<dbReference type="InterPro" id="IPR050623">
    <property type="entry name" value="Glucan_succinyl_AcylTrfase"/>
</dbReference>
<organism evidence="3 4">
    <name type="scientific">Pseudodesulfovibrio senegalensis</name>
    <dbReference type="NCBI Taxonomy" id="1721087"/>
    <lineage>
        <taxon>Bacteria</taxon>
        <taxon>Pseudomonadati</taxon>
        <taxon>Thermodesulfobacteriota</taxon>
        <taxon>Desulfovibrionia</taxon>
        <taxon>Desulfovibrionales</taxon>
        <taxon>Desulfovibrionaceae</taxon>
    </lineage>
</organism>
<feature type="transmembrane region" description="Helical" evidence="1">
    <location>
        <begin position="142"/>
        <end position="163"/>
    </location>
</feature>
<feature type="transmembrane region" description="Helical" evidence="1">
    <location>
        <begin position="247"/>
        <end position="268"/>
    </location>
</feature>
<feature type="transmembrane region" description="Helical" evidence="1">
    <location>
        <begin position="216"/>
        <end position="235"/>
    </location>
</feature>
<feature type="transmembrane region" description="Helical" evidence="1">
    <location>
        <begin position="333"/>
        <end position="352"/>
    </location>
</feature>
<feature type="transmembrane region" description="Helical" evidence="1">
    <location>
        <begin position="98"/>
        <end position="122"/>
    </location>
</feature>
<dbReference type="AlphaFoldDB" id="A0A6N6NB46"/>
<keyword evidence="1" id="KW-0472">Membrane</keyword>